<dbReference type="Proteomes" id="UP000448292">
    <property type="component" value="Unassembled WGS sequence"/>
</dbReference>
<dbReference type="RefSeq" id="WP_144301209.1">
    <property type="nucleotide sequence ID" value="NZ_QMIE01000001.1"/>
</dbReference>
<comment type="caution">
    <text evidence="7">The sequence shown here is derived from an EMBL/GenBank/DDBJ whole genome shotgun (WGS) entry which is preliminary data.</text>
</comment>
<reference evidence="7 8" key="1">
    <citation type="submission" date="2018-06" db="EMBL/GenBank/DDBJ databases">
        <title>Complete genome of Desulfovibrio indonesiensis P37SLT.</title>
        <authorList>
            <person name="Crispim J.S."/>
            <person name="Vidigal P.M.P."/>
            <person name="Silva L.C.F."/>
            <person name="Laguardia C.N."/>
            <person name="Araujo L.C."/>
            <person name="Dias R.S."/>
            <person name="Sousa M.P."/>
            <person name="Paula S.O."/>
            <person name="Silva C."/>
        </authorList>
    </citation>
    <scope>NUCLEOTIDE SEQUENCE [LARGE SCALE GENOMIC DNA]</scope>
    <source>
        <strain evidence="7 8">P37SLT</strain>
    </source>
</reference>
<dbReference type="SUPFAM" id="SSF50199">
    <property type="entry name" value="Staphylococcal nuclease"/>
    <property type="match status" value="1"/>
</dbReference>
<keyword evidence="1" id="KW-0540">Nuclease</keyword>
<dbReference type="PANTHER" id="PTHR12302:SF3">
    <property type="entry name" value="SERINE_THREONINE-PROTEIN KINASE 31"/>
    <property type="match status" value="1"/>
</dbReference>
<dbReference type="PANTHER" id="PTHR12302">
    <property type="entry name" value="EBNA2 BINDING PROTEIN P100"/>
    <property type="match status" value="1"/>
</dbReference>
<proteinExistence type="predicted"/>
<sequence>MRTRGWSAPCLAILLHLVCCLTLLWACTARASAPTLYECVKVIDGDSIIVRAEELHAPVRLLGIDCPEMNQEWGKAAREFVAARILGKQVRLDFDHPRQDDYDRNLCYLWYEADGAWTCLNIELVRAGLAVPYRKRSSTRLQQDILRAQQEAQNAQNGFWTQGGLKLHPREHRRQRRN</sequence>
<protein>
    <submittedName>
        <fullName evidence="7">Nuclease</fullName>
    </submittedName>
</protein>
<dbReference type="Pfam" id="PF00565">
    <property type="entry name" value="SNase"/>
    <property type="match status" value="1"/>
</dbReference>
<feature type="domain" description="TNase-like" evidence="6">
    <location>
        <begin position="33"/>
        <end position="162"/>
    </location>
</feature>
<dbReference type="EMBL" id="QMIE01000001">
    <property type="protein sequence ID" value="TVM19744.1"/>
    <property type="molecule type" value="Genomic_DNA"/>
</dbReference>
<evidence type="ECO:0000256" key="1">
    <source>
        <dbReference type="ARBA" id="ARBA00022722"/>
    </source>
</evidence>
<feature type="region of interest" description="Disordered" evidence="4">
    <location>
        <begin position="158"/>
        <end position="178"/>
    </location>
</feature>
<keyword evidence="2" id="KW-0255">Endonuclease</keyword>
<name>A0A7M3MIY1_9BACT</name>
<evidence type="ECO:0000256" key="5">
    <source>
        <dbReference type="SAM" id="SignalP"/>
    </source>
</evidence>
<dbReference type="GO" id="GO:0016787">
    <property type="term" value="F:hydrolase activity"/>
    <property type="evidence" value="ECO:0007669"/>
    <property type="project" value="UniProtKB-KW"/>
</dbReference>
<dbReference type="OrthoDB" id="4376109at2"/>
<evidence type="ECO:0000259" key="6">
    <source>
        <dbReference type="PROSITE" id="PS50830"/>
    </source>
</evidence>
<feature type="signal peptide" evidence="5">
    <location>
        <begin position="1"/>
        <end position="31"/>
    </location>
</feature>
<evidence type="ECO:0000313" key="7">
    <source>
        <dbReference type="EMBL" id="TVM19744.1"/>
    </source>
</evidence>
<dbReference type="SMART" id="SM00318">
    <property type="entry name" value="SNc"/>
    <property type="match status" value="1"/>
</dbReference>
<keyword evidence="8" id="KW-1185">Reference proteome</keyword>
<evidence type="ECO:0000256" key="3">
    <source>
        <dbReference type="ARBA" id="ARBA00022801"/>
    </source>
</evidence>
<organism evidence="7 8">
    <name type="scientific">Oceanidesulfovibrio indonesiensis</name>
    <dbReference type="NCBI Taxonomy" id="54767"/>
    <lineage>
        <taxon>Bacteria</taxon>
        <taxon>Pseudomonadati</taxon>
        <taxon>Thermodesulfobacteriota</taxon>
        <taxon>Desulfovibrionia</taxon>
        <taxon>Desulfovibrionales</taxon>
        <taxon>Desulfovibrionaceae</taxon>
        <taxon>Oceanidesulfovibrio</taxon>
    </lineage>
</organism>
<dbReference type="Gene3D" id="2.40.50.90">
    <property type="match status" value="1"/>
</dbReference>
<evidence type="ECO:0000256" key="4">
    <source>
        <dbReference type="SAM" id="MobiDB-lite"/>
    </source>
</evidence>
<accession>A0A7M3MIY1</accession>
<feature type="compositionally biased region" description="Basic residues" evidence="4">
    <location>
        <begin position="167"/>
        <end position="178"/>
    </location>
</feature>
<evidence type="ECO:0000313" key="8">
    <source>
        <dbReference type="Proteomes" id="UP000448292"/>
    </source>
</evidence>
<gene>
    <name evidence="7" type="ORF">DPQ33_00465</name>
</gene>
<keyword evidence="3" id="KW-0378">Hydrolase</keyword>
<keyword evidence="5" id="KW-0732">Signal</keyword>
<dbReference type="GO" id="GO:0004519">
    <property type="term" value="F:endonuclease activity"/>
    <property type="evidence" value="ECO:0007669"/>
    <property type="project" value="UniProtKB-KW"/>
</dbReference>
<feature type="chain" id="PRO_5029828012" evidence="5">
    <location>
        <begin position="32"/>
        <end position="178"/>
    </location>
</feature>
<dbReference type="InterPro" id="IPR035437">
    <property type="entry name" value="SNase_OB-fold_sf"/>
</dbReference>
<dbReference type="PROSITE" id="PS50830">
    <property type="entry name" value="TNASE_3"/>
    <property type="match status" value="1"/>
</dbReference>
<evidence type="ECO:0000256" key="2">
    <source>
        <dbReference type="ARBA" id="ARBA00022759"/>
    </source>
</evidence>
<dbReference type="AlphaFoldDB" id="A0A7M3MIY1"/>
<dbReference type="InterPro" id="IPR016071">
    <property type="entry name" value="Staphylococal_nuclease_OB-fold"/>
</dbReference>